<proteinExistence type="predicted"/>
<dbReference type="Gene3D" id="4.10.400.10">
    <property type="entry name" value="Low-density Lipoprotein Receptor"/>
    <property type="match status" value="1"/>
</dbReference>
<evidence type="ECO:0000256" key="1">
    <source>
        <dbReference type="ARBA" id="ARBA00023157"/>
    </source>
</evidence>
<evidence type="ECO:0000313" key="4">
    <source>
        <dbReference type="Ensembl" id="ENSMGAP00000024514.1"/>
    </source>
</evidence>
<dbReference type="InterPro" id="IPR036055">
    <property type="entry name" value="LDL_receptor-like_sf"/>
</dbReference>
<sequence length="68" mass="7961">FISLLFYFLFLFFNLPHSKTFLFSEEHQLCDVGEFLCRDRMTCVSQHWLCDGEPDCPDGSDESVDTCK</sequence>
<dbReference type="GeneTree" id="ENSGT00940000181625"/>
<feature type="chain" id="PRO_5032589454" evidence="3">
    <location>
        <begin position="21"/>
        <end position="68"/>
    </location>
</feature>
<keyword evidence="5" id="KW-1185">Reference proteome</keyword>
<keyword evidence="1" id="KW-1015">Disulfide bond</keyword>
<dbReference type="AlphaFoldDB" id="A0A803XYB8"/>
<dbReference type="Pfam" id="PF00057">
    <property type="entry name" value="Ldl_recept_a"/>
    <property type="match status" value="1"/>
</dbReference>
<accession>A0A803XYB8</accession>
<dbReference type="InParanoid" id="A0A803XYB8"/>
<evidence type="ECO:0000313" key="5">
    <source>
        <dbReference type="Proteomes" id="UP000001645"/>
    </source>
</evidence>
<feature type="signal peptide" evidence="3">
    <location>
        <begin position="1"/>
        <end position="20"/>
    </location>
</feature>
<reference evidence="4" key="2">
    <citation type="submission" date="2025-08" db="UniProtKB">
        <authorList>
            <consortium name="Ensembl"/>
        </authorList>
    </citation>
    <scope>IDENTIFICATION</scope>
</reference>
<dbReference type="InterPro" id="IPR023415">
    <property type="entry name" value="LDLR_class-A_CS"/>
</dbReference>
<evidence type="ECO:0000256" key="3">
    <source>
        <dbReference type="SAM" id="SignalP"/>
    </source>
</evidence>
<dbReference type="PROSITE" id="PS50068">
    <property type="entry name" value="LDLRA_2"/>
    <property type="match status" value="1"/>
</dbReference>
<dbReference type="Ensembl" id="ENSMGAT00000023322.1">
    <property type="protein sequence ID" value="ENSMGAP00000024514.1"/>
    <property type="gene ID" value="ENSMGAG00000022357.1"/>
</dbReference>
<dbReference type="FunFam" id="4.10.400.10:FF:000015">
    <property type="entry name" value="Low-density lipoprotein receptor-related protein 1"/>
    <property type="match status" value="1"/>
</dbReference>
<dbReference type="SUPFAM" id="SSF57424">
    <property type="entry name" value="LDL receptor-like module"/>
    <property type="match status" value="1"/>
</dbReference>
<organism evidence="4 5">
    <name type="scientific">Meleagris gallopavo</name>
    <name type="common">Wild turkey</name>
    <dbReference type="NCBI Taxonomy" id="9103"/>
    <lineage>
        <taxon>Eukaryota</taxon>
        <taxon>Metazoa</taxon>
        <taxon>Chordata</taxon>
        <taxon>Craniata</taxon>
        <taxon>Vertebrata</taxon>
        <taxon>Euteleostomi</taxon>
        <taxon>Archelosauria</taxon>
        <taxon>Archosauria</taxon>
        <taxon>Dinosauria</taxon>
        <taxon>Saurischia</taxon>
        <taxon>Theropoda</taxon>
        <taxon>Coelurosauria</taxon>
        <taxon>Aves</taxon>
        <taxon>Neognathae</taxon>
        <taxon>Galloanserae</taxon>
        <taxon>Galliformes</taxon>
        <taxon>Phasianidae</taxon>
        <taxon>Meleagridinae</taxon>
        <taxon>Meleagris</taxon>
    </lineage>
</organism>
<protein>
    <submittedName>
        <fullName evidence="4">Uncharacterized protein</fullName>
    </submittedName>
</protein>
<dbReference type="CDD" id="cd00112">
    <property type="entry name" value="LDLa"/>
    <property type="match status" value="1"/>
</dbReference>
<evidence type="ECO:0000256" key="2">
    <source>
        <dbReference type="PROSITE-ProRule" id="PRU00124"/>
    </source>
</evidence>
<reference evidence="4 5" key="1">
    <citation type="journal article" date="2010" name="PLoS Biol.">
        <title>Multi-platform next-generation sequencing of the domestic turkey (Meleagris gallopavo): genome assembly and analysis.</title>
        <authorList>
            <person name="Dalloul R.A."/>
            <person name="Long J.A."/>
            <person name="Zimin A.V."/>
            <person name="Aslam L."/>
            <person name="Beal K."/>
            <person name="Blomberg L.A."/>
            <person name="Bouffard P."/>
            <person name="Burt D.W."/>
            <person name="Crasta O."/>
            <person name="Crooijmans R.P."/>
            <person name="Cooper K."/>
            <person name="Coulombe R.A."/>
            <person name="De S."/>
            <person name="Delany M.E."/>
            <person name="Dodgson J.B."/>
            <person name="Dong J.J."/>
            <person name="Evans C."/>
            <person name="Frederickson K.M."/>
            <person name="Flicek P."/>
            <person name="Florea L."/>
            <person name="Folkerts O."/>
            <person name="Groenen M.A."/>
            <person name="Harkins T.T."/>
            <person name="Herrero J."/>
            <person name="Hoffmann S."/>
            <person name="Megens H.J."/>
            <person name="Jiang A."/>
            <person name="de Jong P."/>
            <person name="Kaiser P."/>
            <person name="Kim H."/>
            <person name="Kim K.W."/>
            <person name="Kim S."/>
            <person name="Langenberger D."/>
            <person name="Lee M.K."/>
            <person name="Lee T."/>
            <person name="Mane S."/>
            <person name="Marcais G."/>
            <person name="Marz M."/>
            <person name="McElroy A.P."/>
            <person name="Modise T."/>
            <person name="Nefedov M."/>
            <person name="Notredame C."/>
            <person name="Paton I.R."/>
            <person name="Payne W.S."/>
            <person name="Pertea G."/>
            <person name="Prickett D."/>
            <person name="Puiu D."/>
            <person name="Qioa D."/>
            <person name="Raineri E."/>
            <person name="Ruffier M."/>
            <person name="Salzberg S.L."/>
            <person name="Schatz M.C."/>
            <person name="Scheuring C."/>
            <person name="Schmidt C.J."/>
            <person name="Schroeder S."/>
            <person name="Searle S.M."/>
            <person name="Smith E.J."/>
            <person name="Smith J."/>
            <person name="Sonstegard T.S."/>
            <person name="Stadler P.F."/>
            <person name="Tafer H."/>
            <person name="Tu Z.J."/>
            <person name="Van Tassell C.P."/>
            <person name="Vilella A.J."/>
            <person name="Williams K.P."/>
            <person name="Yorke J.A."/>
            <person name="Zhang L."/>
            <person name="Zhang H.B."/>
            <person name="Zhang X."/>
            <person name="Zhang Y."/>
            <person name="Reed K.M."/>
        </authorList>
    </citation>
    <scope>NUCLEOTIDE SEQUENCE [LARGE SCALE GENOMIC DNA]</scope>
</reference>
<dbReference type="SMART" id="SM00192">
    <property type="entry name" value="LDLa"/>
    <property type="match status" value="1"/>
</dbReference>
<reference evidence="4" key="3">
    <citation type="submission" date="2025-09" db="UniProtKB">
        <authorList>
            <consortium name="Ensembl"/>
        </authorList>
    </citation>
    <scope>IDENTIFICATION</scope>
</reference>
<dbReference type="Proteomes" id="UP000001645">
    <property type="component" value="Chromosome 7"/>
</dbReference>
<dbReference type="InterPro" id="IPR002172">
    <property type="entry name" value="LDrepeatLR_classA_rpt"/>
</dbReference>
<dbReference type="PROSITE" id="PS01209">
    <property type="entry name" value="LDLRA_1"/>
    <property type="match status" value="1"/>
</dbReference>
<keyword evidence="3" id="KW-0732">Signal</keyword>
<comment type="caution">
    <text evidence="2">Lacks conserved residue(s) required for the propagation of feature annotation.</text>
</comment>
<name>A0A803XYB8_MELGA</name>